<dbReference type="Pfam" id="PF04398">
    <property type="entry name" value="DUF538"/>
    <property type="match status" value="1"/>
</dbReference>
<evidence type="ECO:0000313" key="2">
    <source>
        <dbReference type="Proteomes" id="UP001157418"/>
    </source>
</evidence>
<sequence>MASINRSLLITLISIYLSATTIALKFHDILPIYGLPKGILPNAIVFYNMNIGGRLSNGSVSVVSGIEEKESLSWMSVSGMDMESGSDMLVFNVTGGLRKRFPTALFKDVPDCDSEAYAHESDSHSQSI</sequence>
<dbReference type="PANTHER" id="PTHR31676:SF96">
    <property type="entry name" value="EXPRESSED PROTEIN"/>
    <property type="match status" value="1"/>
</dbReference>
<dbReference type="InterPro" id="IPR036758">
    <property type="entry name" value="At5g01610-like"/>
</dbReference>
<reference evidence="1 2" key="1">
    <citation type="submission" date="2022-01" db="EMBL/GenBank/DDBJ databases">
        <authorList>
            <person name="Xiong W."/>
            <person name="Schranz E."/>
        </authorList>
    </citation>
    <scope>NUCLEOTIDE SEQUENCE [LARGE SCALE GENOMIC DNA]</scope>
</reference>
<dbReference type="PANTHER" id="PTHR31676">
    <property type="entry name" value="T31J12.3 PROTEIN-RELATED"/>
    <property type="match status" value="1"/>
</dbReference>
<dbReference type="InterPro" id="IPR007493">
    <property type="entry name" value="DUF538"/>
</dbReference>
<proteinExistence type="predicted"/>
<organism evidence="1 2">
    <name type="scientific">Lactuca virosa</name>
    <dbReference type="NCBI Taxonomy" id="75947"/>
    <lineage>
        <taxon>Eukaryota</taxon>
        <taxon>Viridiplantae</taxon>
        <taxon>Streptophyta</taxon>
        <taxon>Embryophyta</taxon>
        <taxon>Tracheophyta</taxon>
        <taxon>Spermatophyta</taxon>
        <taxon>Magnoliopsida</taxon>
        <taxon>eudicotyledons</taxon>
        <taxon>Gunneridae</taxon>
        <taxon>Pentapetalae</taxon>
        <taxon>asterids</taxon>
        <taxon>campanulids</taxon>
        <taxon>Asterales</taxon>
        <taxon>Asteraceae</taxon>
        <taxon>Cichorioideae</taxon>
        <taxon>Cichorieae</taxon>
        <taxon>Lactucinae</taxon>
        <taxon>Lactuca</taxon>
    </lineage>
</organism>
<dbReference type="Proteomes" id="UP001157418">
    <property type="component" value="Unassembled WGS sequence"/>
</dbReference>
<name>A0AAU9NUD2_9ASTR</name>
<dbReference type="EMBL" id="CAKMRJ010005412">
    <property type="protein sequence ID" value="CAH1441536.1"/>
    <property type="molecule type" value="Genomic_DNA"/>
</dbReference>
<evidence type="ECO:0000313" key="1">
    <source>
        <dbReference type="EMBL" id="CAH1441536.1"/>
    </source>
</evidence>
<gene>
    <name evidence="1" type="ORF">LVIROSA_LOCUS27585</name>
</gene>
<dbReference type="Gene3D" id="2.30.240.10">
    <property type="entry name" value="At5g01610-like"/>
    <property type="match status" value="1"/>
</dbReference>
<comment type="caution">
    <text evidence="1">The sequence shown here is derived from an EMBL/GenBank/DDBJ whole genome shotgun (WGS) entry which is preliminary data.</text>
</comment>
<protein>
    <submittedName>
        <fullName evidence="1">Uncharacterized protein</fullName>
    </submittedName>
</protein>
<dbReference type="AlphaFoldDB" id="A0AAU9NUD2"/>
<accession>A0AAU9NUD2</accession>
<dbReference type="SUPFAM" id="SSF141562">
    <property type="entry name" value="At5g01610-like"/>
    <property type="match status" value="1"/>
</dbReference>
<keyword evidence="2" id="KW-1185">Reference proteome</keyword>